<protein>
    <submittedName>
        <fullName evidence="4">Bifunctional protein HldE</fullName>
    </submittedName>
</protein>
<dbReference type="CDD" id="cd01172">
    <property type="entry name" value="RfaE_like"/>
    <property type="match status" value="1"/>
</dbReference>
<keyword evidence="1" id="KW-0808">Transferase</keyword>
<evidence type="ECO:0000313" key="5">
    <source>
        <dbReference type="Proteomes" id="UP000822862"/>
    </source>
</evidence>
<dbReference type="InterPro" id="IPR011913">
    <property type="entry name" value="RfaE_dom_I"/>
</dbReference>
<feature type="domain" description="Carbohydrate kinase PfkB" evidence="3">
    <location>
        <begin position="33"/>
        <end position="309"/>
    </location>
</feature>
<reference evidence="4 5" key="2">
    <citation type="submission" date="2021-05" db="EMBL/GenBank/DDBJ databases">
        <title>Ecology and evolution of chlamydial symbionts of arthropods.</title>
        <authorList>
            <person name="Halter T."/>
            <person name="Sixt B.S."/>
            <person name="Toenshoff E.R."/>
            <person name="Koestlbacher S."/>
            <person name="Schulz F."/>
            <person name="Kostanjsek R."/>
            <person name="Collingro A."/>
            <person name="Hendrickx F."/>
            <person name="Horn M."/>
        </authorList>
    </citation>
    <scope>NUCLEOTIDE SEQUENCE [LARGE SCALE GENOMIC DNA]</scope>
    <source>
        <strain evidence="4 5">15C</strain>
    </source>
</reference>
<sequence>MVKLSGMLSQFDPVHVLVIGDFLLDTYTTGKIKRMSPEAPVPILHVEKEENRPGGAGNVVLNLISLGVQVTAVGRIGYDFAGKWLYGFLETEGVNVQALLSQKGYKTSVKNRLIADSQQILRFDHEETTPLLQDLEKKLIQQLPTLLKKVQIVAISDYGKGFLTCSLLKAVIQLAKKLSIPVIVDPKGEDFSKYSGATILKPNLSEAISAAKLLKTSPLDQVAEVIFSQCYAEMLLITRSEEGMSLFKRSGYTCDFSVPSKEVKDVTGAGDTVLAMMSIALANQMDINHAIQLSNIAAGIAIEKLGCARVTLSNIAQRLLELDVENKIFEEHHLFALRQSLKDVRYTVLGVDSRKGMSTALFSTFRKLCSKKFKSKLIIYICDTNPDQEFVLLLSSLSEVDFIVLKSESLKNLCKIMHPEHVFIMDQSELIPLTHPMDLFVL</sequence>
<dbReference type="Proteomes" id="UP000822862">
    <property type="component" value="Chromosome"/>
</dbReference>
<keyword evidence="5" id="KW-1185">Reference proteome</keyword>
<proteinExistence type="predicted"/>
<gene>
    <name evidence="4" type="ORF">RHAB15C_0000965</name>
</gene>
<name>A0ABX8Z4Q7_9BACT</name>
<evidence type="ECO:0000259" key="3">
    <source>
        <dbReference type="Pfam" id="PF00294"/>
    </source>
</evidence>
<accession>A0ABX8Z4Q7</accession>
<dbReference type="InterPro" id="IPR011611">
    <property type="entry name" value="PfkB_dom"/>
</dbReference>
<evidence type="ECO:0000256" key="2">
    <source>
        <dbReference type="ARBA" id="ARBA00022777"/>
    </source>
</evidence>
<organism evidence="4 5">
    <name type="scientific">Candidatus Rhabdochlamydia porcellionis</name>
    <dbReference type="NCBI Taxonomy" id="225148"/>
    <lineage>
        <taxon>Bacteria</taxon>
        <taxon>Pseudomonadati</taxon>
        <taxon>Chlamydiota</taxon>
        <taxon>Chlamydiia</taxon>
        <taxon>Parachlamydiales</taxon>
        <taxon>Candidatus Rhabdochlamydiaceae</taxon>
        <taxon>Candidatus Rhabdochlamydia</taxon>
    </lineage>
</organism>
<dbReference type="PANTHER" id="PTHR46969:SF1">
    <property type="entry name" value="BIFUNCTIONAL PROTEIN HLDE"/>
    <property type="match status" value="1"/>
</dbReference>
<dbReference type="Pfam" id="PF00294">
    <property type="entry name" value="PfkB"/>
    <property type="match status" value="1"/>
</dbReference>
<evidence type="ECO:0000313" key="4">
    <source>
        <dbReference type="EMBL" id="QZA59081.1"/>
    </source>
</evidence>
<dbReference type="SUPFAM" id="SSF53613">
    <property type="entry name" value="Ribokinase-like"/>
    <property type="match status" value="1"/>
</dbReference>
<dbReference type="InterPro" id="IPR029056">
    <property type="entry name" value="Ribokinase-like"/>
</dbReference>
<dbReference type="NCBIfam" id="TIGR02198">
    <property type="entry name" value="rfaE_dom_I"/>
    <property type="match status" value="1"/>
</dbReference>
<dbReference type="PANTHER" id="PTHR46969">
    <property type="entry name" value="BIFUNCTIONAL PROTEIN HLDE"/>
    <property type="match status" value="1"/>
</dbReference>
<reference evidence="4 5" key="1">
    <citation type="submission" date="2020-01" db="EMBL/GenBank/DDBJ databases">
        <authorList>
            <person name="Sixt B."/>
            <person name="Schulz F."/>
            <person name="Kostanjsek R."/>
            <person name="Koestlbacher S."/>
            <person name="Collingro A."/>
            <person name="Toenshoff E."/>
            <person name="Horn M."/>
        </authorList>
    </citation>
    <scope>NUCLEOTIDE SEQUENCE [LARGE SCALE GENOMIC DNA]</scope>
    <source>
        <strain evidence="4 5">15C</strain>
    </source>
</reference>
<dbReference type="Gene3D" id="3.40.1190.20">
    <property type="match status" value="1"/>
</dbReference>
<dbReference type="EMBL" id="CP075585">
    <property type="protein sequence ID" value="QZA59081.1"/>
    <property type="molecule type" value="Genomic_DNA"/>
</dbReference>
<keyword evidence="2" id="KW-0418">Kinase</keyword>
<dbReference type="RefSeq" id="WP_194844821.1">
    <property type="nucleotide sequence ID" value="NZ_CP075585.1"/>
</dbReference>
<evidence type="ECO:0000256" key="1">
    <source>
        <dbReference type="ARBA" id="ARBA00022679"/>
    </source>
</evidence>